<dbReference type="AlphaFoldDB" id="D6WXH9"/>
<dbReference type="OMA" id="IVCRMST"/>
<evidence type="ECO:0000313" key="7">
    <source>
        <dbReference type="Proteomes" id="UP000007266"/>
    </source>
</evidence>
<evidence type="ECO:0000256" key="4">
    <source>
        <dbReference type="ARBA" id="ARBA00023242"/>
    </source>
</evidence>
<dbReference type="GO" id="GO:0005829">
    <property type="term" value="C:cytosol"/>
    <property type="evidence" value="ECO:0000318"/>
    <property type="project" value="GO_Central"/>
</dbReference>
<dbReference type="GO" id="GO:0005634">
    <property type="term" value="C:nucleus"/>
    <property type="evidence" value="ECO:0000318"/>
    <property type="project" value="GO_Central"/>
</dbReference>
<accession>D6WXH9</accession>
<dbReference type="SUPFAM" id="SSF143870">
    <property type="entry name" value="PF0523-like"/>
    <property type="match status" value="1"/>
</dbReference>
<dbReference type="Pfam" id="PF08617">
    <property type="entry name" value="CGI-121"/>
    <property type="match status" value="1"/>
</dbReference>
<comment type="subcellular location">
    <subcellularLocation>
        <location evidence="1">Nucleus</location>
    </subcellularLocation>
</comment>
<keyword evidence="3" id="KW-0819">tRNA processing</keyword>
<evidence type="ECO:0000256" key="5">
    <source>
        <dbReference type="RuleBase" id="RU004398"/>
    </source>
</evidence>
<dbReference type="InParanoid" id="D6WXH9"/>
<dbReference type="PANTHER" id="PTHR15840:SF10">
    <property type="entry name" value="EKC_KEOPS COMPLEX SUBUNIT TPRKB"/>
    <property type="match status" value="1"/>
</dbReference>
<reference evidence="6 7" key="2">
    <citation type="journal article" date="2010" name="Nucleic Acids Res.">
        <title>BeetleBase in 2010: revisions to provide comprehensive genomic information for Tribolium castaneum.</title>
        <authorList>
            <person name="Kim H.S."/>
            <person name="Murphy T."/>
            <person name="Xia J."/>
            <person name="Caragea D."/>
            <person name="Park Y."/>
            <person name="Beeman R.W."/>
            <person name="Lorenzen M.D."/>
            <person name="Butcher S."/>
            <person name="Manak J.R."/>
            <person name="Brown S.J."/>
        </authorList>
    </citation>
    <scope>GENOME REANNOTATION</scope>
    <source>
        <strain evidence="6 7">Georgia GA2</strain>
    </source>
</reference>
<evidence type="ECO:0000256" key="2">
    <source>
        <dbReference type="ARBA" id="ARBA00005546"/>
    </source>
</evidence>
<name>D6WXH9_TRICA</name>
<dbReference type="PANTHER" id="PTHR15840">
    <property type="entry name" value="CGI-121 FAMILY MEMBER"/>
    <property type="match status" value="1"/>
</dbReference>
<dbReference type="HOGENOM" id="CLU_065847_2_0_1"/>
<comment type="similarity">
    <text evidence="2 5">Belongs to the CGI121/TPRKB family.</text>
</comment>
<dbReference type="EMBL" id="KQ971361">
    <property type="protein sequence ID" value="EFA08846.1"/>
    <property type="molecule type" value="Genomic_DNA"/>
</dbReference>
<dbReference type="eggNOG" id="KOG4066">
    <property type="taxonomic scope" value="Eukaryota"/>
</dbReference>
<protein>
    <submittedName>
        <fullName evidence="6">EKC/KEOPS complex subunit Tprkb-like Protein</fullName>
    </submittedName>
</protein>
<dbReference type="GO" id="GO:0000408">
    <property type="term" value="C:EKC/KEOPS complex"/>
    <property type="evidence" value="ECO:0000318"/>
    <property type="project" value="GO_Central"/>
</dbReference>
<dbReference type="PhylomeDB" id="D6WXH9"/>
<dbReference type="STRING" id="7070.D6WXH9"/>
<dbReference type="KEGG" id="tca:658223"/>
<dbReference type="InterPro" id="IPR013926">
    <property type="entry name" value="CGI121/TPRKB"/>
</dbReference>
<dbReference type="InterPro" id="IPR036504">
    <property type="entry name" value="CGI121/TPRKB_sf"/>
</dbReference>
<dbReference type="GO" id="GO:0002949">
    <property type="term" value="P:tRNA threonylcarbamoyladenosine modification"/>
    <property type="evidence" value="ECO:0000318"/>
    <property type="project" value="GO_Central"/>
</dbReference>
<reference evidence="6 7" key="1">
    <citation type="journal article" date="2008" name="Nature">
        <title>The genome of the model beetle and pest Tribolium castaneum.</title>
        <authorList>
            <consortium name="Tribolium Genome Sequencing Consortium"/>
            <person name="Richards S."/>
            <person name="Gibbs R.A."/>
            <person name="Weinstock G.M."/>
            <person name="Brown S.J."/>
            <person name="Denell R."/>
            <person name="Beeman R.W."/>
            <person name="Gibbs R."/>
            <person name="Beeman R.W."/>
            <person name="Brown S.J."/>
            <person name="Bucher G."/>
            <person name="Friedrich M."/>
            <person name="Grimmelikhuijzen C.J."/>
            <person name="Klingler M."/>
            <person name="Lorenzen M."/>
            <person name="Richards S."/>
            <person name="Roth S."/>
            <person name="Schroder R."/>
            <person name="Tautz D."/>
            <person name="Zdobnov E.M."/>
            <person name="Muzny D."/>
            <person name="Gibbs R.A."/>
            <person name="Weinstock G.M."/>
            <person name="Attaway T."/>
            <person name="Bell S."/>
            <person name="Buhay C.J."/>
            <person name="Chandrabose M.N."/>
            <person name="Chavez D."/>
            <person name="Clerk-Blankenburg K.P."/>
            <person name="Cree A."/>
            <person name="Dao M."/>
            <person name="Davis C."/>
            <person name="Chacko J."/>
            <person name="Dinh H."/>
            <person name="Dugan-Rocha S."/>
            <person name="Fowler G."/>
            <person name="Garner T.T."/>
            <person name="Garnes J."/>
            <person name="Gnirke A."/>
            <person name="Hawes A."/>
            <person name="Hernandez J."/>
            <person name="Hines S."/>
            <person name="Holder M."/>
            <person name="Hume J."/>
            <person name="Jhangiani S.N."/>
            <person name="Joshi V."/>
            <person name="Khan Z.M."/>
            <person name="Jackson L."/>
            <person name="Kovar C."/>
            <person name="Kowis A."/>
            <person name="Lee S."/>
            <person name="Lewis L.R."/>
            <person name="Margolis J."/>
            <person name="Morgan M."/>
            <person name="Nazareth L.V."/>
            <person name="Nguyen N."/>
            <person name="Okwuonu G."/>
            <person name="Parker D."/>
            <person name="Richards S."/>
            <person name="Ruiz S.J."/>
            <person name="Santibanez J."/>
            <person name="Savard J."/>
            <person name="Scherer S.E."/>
            <person name="Schneider B."/>
            <person name="Sodergren E."/>
            <person name="Tautz D."/>
            <person name="Vattahil S."/>
            <person name="Villasana D."/>
            <person name="White C.S."/>
            <person name="Wright R."/>
            <person name="Park Y."/>
            <person name="Beeman R.W."/>
            <person name="Lord J."/>
            <person name="Oppert B."/>
            <person name="Lorenzen M."/>
            <person name="Brown S."/>
            <person name="Wang L."/>
            <person name="Savard J."/>
            <person name="Tautz D."/>
            <person name="Richards S."/>
            <person name="Weinstock G."/>
            <person name="Gibbs R.A."/>
            <person name="Liu Y."/>
            <person name="Worley K."/>
            <person name="Weinstock G."/>
            <person name="Elsik C.G."/>
            <person name="Reese J.T."/>
            <person name="Elhaik E."/>
            <person name="Landan G."/>
            <person name="Graur D."/>
            <person name="Arensburger P."/>
            <person name="Atkinson P."/>
            <person name="Beeman R.W."/>
            <person name="Beidler J."/>
            <person name="Brown S.J."/>
            <person name="Demuth J.P."/>
            <person name="Drury D.W."/>
            <person name="Du Y.Z."/>
            <person name="Fujiwara H."/>
            <person name="Lorenzen M."/>
            <person name="Maselli V."/>
            <person name="Osanai M."/>
            <person name="Park Y."/>
            <person name="Robertson H.M."/>
            <person name="Tu Z."/>
            <person name="Wang J.J."/>
            <person name="Wang S."/>
            <person name="Richards S."/>
            <person name="Song H."/>
            <person name="Zhang L."/>
            <person name="Sodergren E."/>
            <person name="Werner D."/>
            <person name="Stanke M."/>
            <person name="Morgenstern B."/>
            <person name="Solovyev V."/>
            <person name="Kosarev P."/>
            <person name="Brown G."/>
            <person name="Chen H.C."/>
            <person name="Ermolaeva O."/>
            <person name="Hlavina W."/>
            <person name="Kapustin Y."/>
            <person name="Kiryutin B."/>
            <person name="Kitts P."/>
            <person name="Maglott D."/>
            <person name="Pruitt K."/>
            <person name="Sapojnikov V."/>
            <person name="Souvorov A."/>
            <person name="Mackey A.J."/>
            <person name="Waterhouse R.M."/>
            <person name="Wyder S."/>
            <person name="Zdobnov E.M."/>
            <person name="Zdobnov E.M."/>
            <person name="Wyder S."/>
            <person name="Kriventseva E.V."/>
            <person name="Kadowaki T."/>
            <person name="Bork P."/>
            <person name="Aranda M."/>
            <person name="Bao R."/>
            <person name="Beermann A."/>
            <person name="Berns N."/>
            <person name="Bolognesi R."/>
            <person name="Bonneton F."/>
            <person name="Bopp D."/>
            <person name="Brown S.J."/>
            <person name="Bucher G."/>
            <person name="Butts T."/>
            <person name="Chaumot A."/>
            <person name="Denell R.E."/>
            <person name="Ferrier D.E."/>
            <person name="Friedrich M."/>
            <person name="Gordon C.M."/>
            <person name="Jindra M."/>
            <person name="Klingler M."/>
            <person name="Lan Q."/>
            <person name="Lattorff H.M."/>
            <person name="Laudet V."/>
            <person name="von Levetsow C."/>
            <person name="Liu Z."/>
            <person name="Lutz R."/>
            <person name="Lynch J.A."/>
            <person name="da Fonseca R.N."/>
            <person name="Posnien N."/>
            <person name="Reuter R."/>
            <person name="Roth S."/>
            <person name="Savard J."/>
            <person name="Schinko J.B."/>
            <person name="Schmitt C."/>
            <person name="Schoppmeier M."/>
            <person name="Schroder R."/>
            <person name="Shippy T.D."/>
            <person name="Simonnet F."/>
            <person name="Marques-Souza H."/>
            <person name="Tautz D."/>
            <person name="Tomoyasu Y."/>
            <person name="Trauner J."/>
            <person name="Van der Zee M."/>
            <person name="Vervoort M."/>
            <person name="Wittkopp N."/>
            <person name="Wimmer E.A."/>
            <person name="Yang X."/>
            <person name="Jones A.K."/>
            <person name="Sattelle D.B."/>
            <person name="Ebert P.R."/>
            <person name="Nelson D."/>
            <person name="Scott J.G."/>
            <person name="Beeman R.W."/>
            <person name="Muthukrishnan S."/>
            <person name="Kramer K.J."/>
            <person name="Arakane Y."/>
            <person name="Beeman R.W."/>
            <person name="Zhu Q."/>
            <person name="Hogenkamp D."/>
            <person name="Dixit R."/>
            <person name="Oppert B."/>
            <person name="Jiang H."/>
            <person name="Zou Z."/>
            <person name="Marshall J."/>
            <person name="Elpidina E."/>
            <person name="Vinokurov K."/>
            <person name="Oppert C."/>
            <person name="Zou Z."/>
            <person name="Evans J."/>
            <person name="Lu Z."/>
            <person name="Zhao P."/>
            <person name="Sumathipala N."/>
            <person name="Altincicek B."/>
            <person name="Vilcinskas A."/>
            <person name="Williams M."/>
            <person name="Hultmark D."/>
            <person name="Hetru C."/>
            <person name="Jiang H."/>
            <person name="Grimmelikhuijzen C.J."/>
            <person name="Hauser F."/>
            <person name="Cazzamali G."/>
            <person name="Williamson M."/>
            <person name="Park Y."/>
            <person name="Li B."/>
            <person name="Tanaka Y."/>
            <person name="Predel R."/>
            <person name="Neupert S."/>
            <person name="Schachtner J."/>
            <person name="Verleyen P."/>
            <person name="Raible F."/>
            <person name="Bork P."/>
            <person name="Friedrich M."/>
            <person name="Walden K.K."/>
            <person name="Robertson H.M."/>
            <person name="Angeli S."/>
            <person name="Foret S."/>
            <person name="Bucher G."/>
            <person name="Schuetz S."/>
            <person name="Maleszka R."/>
            <person name="Wimmer E.A."/>
            <person name="Beeman R.W."/>
            <person name="Lorenzen M."/>
            <person name="Tomoyasu Y."/>
            <person name="Miller S.C."/>
            <person name="Grossmann D."/>
            <person name="Bucher G."/>
        </authorList>
    </citation>
    <scope>NUCLEOTIDE SEQUENCE [LARGE SCALE GENOMIC DNA]</scope>
    <source>
        <strain evidence="6 7">Georgia GA2</strain>
    </source>
</reference>
<organism evidence="6 7">
    <name type="scientific">Tribolium castaneum</name>
    <name type="common">Red flour beetle</name>
    <dbReference type="NCBI Taxonomy" id="7070"/>
    <lineage>
        <taxon>Eukaryota</taxon>
        <taxon>Metazoa</taxon>
        <taxon>Ecdysozoa</taxon>
        <taxon>Arthropoda</taxon>
        <taxon>Hexapoda</taxon>
        <taxon>Insecta</taxon>
        <taxon>Pterygota</taxon>
        <taxon>Neoptera</taxon>
        <taxon>Endopterygota</taxon>
        <taxon>Coleoptera</taxon>
        <taxon>Polyphaga</taxon>
        <taxon>Cucujiformia</taxon>
        <taxon>Tenebrionidae</taxon>
        <taxon>Tenebrionidae incertae sedis</taxon>
        <taxon>Tribolium</taxon>
    </lineage>
</organism>
<sequence>MVKAALDPLVNKTLNIRLFHSVENVSDLRKKIMSGQLECCLVNPKLIVDPFQLVVAANKALTAKNRTTKTIFTEILFNLSVSKHITKSLQQFGITDDCRDLLVVTVGDDDSRVLSEIKGTEVELGALEEIRDLGAVKKAYKIGPEEGATSTIVDSVVSRIATKDFISH</sequence>
<evidence type="ECO:0000313" key="6">
    <source>
        <dbReference type="EMBL" id="EFA08846.1"/>
    </source>
</evidence>
<dbReference type="Gene3D" id="3.30.2380.10">
    <property type="entry name" value="CGI121/TPRKB"/>
    <property type="match status" value="1"/>
</dbReference>
<dbReference type="OrthoDB" id="329139at2759"/>
<evidence type="ECO:0000256" key="1">
    <source>
        <dbReference type="ARBA" id="ARBA00004123"/>
    </source>
</evidence>
<gene>
    <name evidence="6" type="primary">AUGUSTUS-3.0.2_06547</name>
    <name evidence="6" type="ORF">TcasGA2_TC006547</name>
</gene>
<proteinExistence type="inferred from homology"/>
<keyword evidence="4 5" id="KW-0539">Nucleus</keyword>
<evidence type="ECO:0000256" key="3">
    <source>
        <dbReference type="ARBA" id="ARBA00022694"/>
    </source>
</evidence>
<dbReference type="Proteomes" id="UP000007266">
    <property type="component" value="Linkage group 8"/>
</dbReference>
<keyword evidence="7" id="KW-1185">Reference proteome</keyword>